<evidence type="ECO:0000313" key="2">
    <source>
        <dbReference type="Proteomes" id="UP000013968"/>
    </source>
</evidence>
<name>R4TDY9_9PSEU</name>
<evidence type="ECO:0000313" key="1">
    <source>
        <dbReference type="EMBL" id="AGM08982.1"/>
    </source>
</evidence>
<reference evidence="1 2" key="1">
    <citation type="journal article" date="2013" name="BMC Genomics">
        <title>ContigScape: a Cytoscape plugin facilitating microbial genome gap closing.</title>
        <authorList>
            <person name="Tang B."/>
            <person name="Wang Q."/>
            <person name="Yang M."/>
            <person name="Xie F."/>
            <person name="Zhu Y."/>
            <person name="Zhuo Y."/>
            <person name="Wang S."/>
            <person name="Gao H."/>
            <person name="Ding X."/>
            <person name="Zhang L."/>
            <person name="Zhao G."/>
            <person name="Zheng H."/>
        </authorList>
    </citation>
    <scope>NUCLEOTIDE SEQUENCE [LARGE SCALE GENOMIC DNA]</scope>
    <source>
        <strain evidence="1 2">HCCB10007</strain>
    </source>
</reference>
<dbReference type="Proteomes" id="UP000013968">
    <property type="component" value="Chromosome"/>
</dbReference>
<sequence length="128" mass="14042">MRVKEAGRRAGEFVESVRDPAGGYRIERWPAVEGRRAGRFDLARAVAGLRTCQREKFGFLDPVDDALFLTAGLRAMGVPASFNLGREIVPAKAPASFLAWVSCDETVVSTSVPVHEEYVVVFRSEGVE</sequence>
<dbReference type="PATRIC" id="fig|1156913.3.peg.6526"/>
<dbReference type="HOGENOM" id="CLU_1955004_0_0_11"/>
<protein>
    <recommendedName>
        <fullName evidence="3">Microcin J25-processing protein McjB C-terminal domain-containing protein</fullName>
    </recommendedName>
</protein>
<accession>R4TDY9</accession>
<proteinExistence type="predicted"/>
<evidence type="ECO:0008006" key="3">
    <source>
        <dbReference type="Google" id="ProtNLM"/>
    </source>
</evidence>
<gene>
    <name evidence="1" type="ORF">AORI_6399</name>
</gene>
<organism evidence="1 2">
    <name type="scientific">Amycolatopsis keratiniphila</name>
    <dbReference type="NCBI Taxonomy" id="129921"/>
    <lineage>
        <taxon>Bacteria</taxon>
        <taxon>Bacillati</taxon>
        <taxon>Actinomycetota</taxon>
        <taxon>Actinomycetes</taxon>
        <taxon>Pseudonocardiales</taxon>
        <taxon>Pseudonocardiaceae</taxon>
        <taxon>Amycolatopsis</taxon>
        <taxon>Amycolatopsis japonica group</taxon>
    </lineage>
</organism>
<dbReference type="EMBL" id="CP003410">
    <property type="protein sequence ID" value="AGM08982.1"/>
    <property type="molecule type" value="Genomic_DNA"/>
</dbReference>
<dbReference type="KEGG" id="aoi:AORI_6399"/>
<keyword evidence="2" id="KW-1185">Reference proteome</keyword>
<dbReference type="AlphaFoldDB" id="R4TDY9"/>